<gene>
    <name evidence="8" type="ORF">F1559_003583</name>
</gene>
<evidence type="ECO:0000256" key="1">
    <source>
        <dbReference type="ARBA" id="ARBA00004141"/>
    </source>
</evidence>
<evidence type="ECO:0000256" key="3">
    <source>
        <dbReference type="ARBA" id="ARBA00022989"/>
    </source>
</evidence>
<feature type="transmembrane region" description="Helical" evidence="6">
    <location>
        <begin position="286"/>
        <end position="305"/>
    </location>
</feature>
<dbReference type="InterPro" id="IPR004853">
    <property type="entry name" value="Sugar_P_trans_dom"/>
</dbReference>
<keyword evidence="4 6" id="KW-0472">Membrane</keyword>
<keyword evidence="2 6" id="KW-0812">Transmembrane</keyword>
<feature type="region of interest" description="Disordered" evidence="5">
    <location>
        <begin position="322"/>
        <end position="346"/>
    </location>
</feature>
<feature type="transmembrane region" description="Helical" evidence="6">
    <location>
        <begin position="192"/>
        <end position="214"/>
    </location>
</feature>
<reference evidence="8 9" key="1">
    <citation type="journal article" date="2020" name="J. Phycol.">
        <title>Comparative genome analysis reveals Cyanidiococcus gen. nov., a new extremophilic red algal genus sister to Cyanidioschyzon (Cyanidioschyzonaceae, Rhodophyta).</title>
        <authorList>
            <person name="Liu S.-L."/>
            <person name="Chiang Y.-R."/>
            <person name="Yoon H.S."/>
            <person name="Fu H.-Y."/>
        </authorList>
    </citation>
    <scope>NUCLEOTIDE SEQUENCE [LARGE SCALE GENOMIC DNA]</scope>
    <source>
        <strain evidence="8 9">THAL066</strain>
    </source>
</reference>
<dbReference type="OrthoDB" id="5547497at2759"/>
<evidence type="ECO:0000313" key="8">
    <source>
        <dbReference type="EMBL" id="KAF6001577.1"/>
    </source>
</evidence>
<accession>A0A7J7IGD1</accession>
<evidence type="ECO:0000256" key="2">
    <source>
        <dbReference type="ARBA" id="ARBA00022692"/>
    </source>
</evidence>
<keyword evidence="3 6" id="KW-1133">Transmembrane helix</keyword>
<evidence type="ECO:0000256" key="6">
    <source>
        <dbReference type="SAM" id="Phobius"/>
    </source>
</evidence>
<evidence type="ECO:0000256" key="4">
    <source>
        <dbReference type="ARBA" id="ARBA00023136"/>
    </source>
</evidence>
<keyword evidence="9" id="KW-1185">Reference proteome</keyword>
<dbReference type="Proteomes" id="UP000530660">
    <property type="component" value="Unassembled WGS sequence"/>
</dbReference>
<feature type="transmembrane region" description="Helical" evidence="6">
    <location>
        <begin position="134"/>
        <end position="152"/>
    </location>
</feature>
<dbReference type="GO" id="GO:0016020">
    <property type="term" value="C:membrane"/>
    <property type="evidence" value="ECO:0007669"/>
    <property type="project" value="UniProtKB-SubCell"/>
</dbReference>
<name>A0A7J7IGD1_9RHOD</name>
<feature type="compositionally biased region" description="Basic and acidic residues" evidence="5">
    <location>
        <begin position="336"/>
        <end position="346"/>
    </location>
</feature>
<comment type="caution">
    <text evidence="8">The sequence shown here is derived from an EMBL/GenBank/DDBJ whole genome shotgun (WGS) entry which is preliminary data.</text>
</comment>
<dbReference type="PANTHER" id="PTHR11132">
    <property type="entry name" value="SOLUTE CARRIER FAMILY 35"/>
    <property type="match status" value="1"/>
</dbReference>
<feature type="transmembrane region" description="Helical" evidence="6">
    <location>
        <begin position="83"/>
        <end position="100"/>
    </location>
</feature>
<sequence>MRWIGAMIRHVVHASSARNVFAMAFNFLSSVGIVAANKQVFRARFSFATTLTFWHYLVTAFGLLLLAQVRVFHVKQLDWRKCARLAFGNISFVVFSNLSLQYNSVAFYQLMKHLSTPVVLFIESFFYKQAFDQSLVRSLLIMVGGMVIAFATDFNLNVLGTLFALVSVVACACYAVWTGRLQKELDANPLQLQVYVAPMVAAMLVPFVLAADVIGKEPGSRVLDYAYTAEHVRLLLYSGIAALCVNVSVFMVIGYTSSVTYCVLGIAKTSAIILTDFVFFGRPLELMNLMGILLALAGVVYYSLLKLRSGAKKESSLAMMAAEKGTGPGTNSSPDRSFEKVHIQVK</sequence>
<dbReference type="InterPro" id="IPR050186">
    <property type="entry name" value="TPT_transporter"/>
</dbReference>
<comment type="subcellular location">
    <subcellularLocation>
        <location evidence="1">Membrane</location>
        <topology evidence="1">Multi-pass membrane protein</topology>
    </subcellularLocation>
</comment>
<dbReference type="Pfam" id="PF03151">
    <property type="entry name" value="TPT"/>
    <property type="match status" value="1"/>
</dbReference>
<evidence type="ECO:0000313" key="9">
    <source>
        <dbReference type="Proteomes" id="UP000530660"/>
    </source>
</evidence>
<feature type="domain" description="Sugar phosphate transporter" evidence="7">
    <location>
        <begin position="25"/>
        <end position="303"/>
    </location>
</feature>
<organism evidence="8 9">
    <name type="scientific">Cyanidiococcus yangmingshanensis</name>
    <dbReference type="NCBI Taxonomy" id="2690220"/>
    <lineage>
        <taxon>Eukaryota</taxon>
        <taxon>Rhodophyta</taxon>
        <taxon>Bangiophyceae</taxon>
        <taxon>Cyanidiales</taxon>
        <taxon>Cyanidiaceae</taxon>
        <taxon>Cyanidiococcus</taxon>
    </lineage>
</organism>
<evidence type="ECO:0000259" key="7">
    <source>
        <dbReference type="Pfam" id="PF03151"/>
    </source>
</evidence>
<proteinExistence type="predicted"/>
<evidence type="ECO:0000256" key="5">
    <source>
        <dbReference type="SAM" id="MobiDB-lite"/>
    </source>
</evidence>
<feature type="transmembrane region" description="Helical" evidence="6">
    <location>
        <begin position="158"/>
        <end position="180"/>
    </location>
</feature>
<dbReference type="EMBL" id="VWRR01000014">
    <property type="protein sequence ID" value="KAF6001577.1"/>
    <property type="molecule type" value="Genomic_DNA"/>
</dbReference>
<dbReference type="AlphaFoldDB" id="A0A7J7IGD1"/>
<feature type="transmembrane region" description="Helical" evidence="6">
    <location>
        <begin position="53"/>
        <end position="71"/>
    </location>
</feature>
<protein>
    <recommendedName>
        <fullName evidence="7">Sugar phosphate transporter domain-containing protein</fullName>
    </recommendedName>
</protein>
<feature type="transmembrane region" description="Helical" evidence="6">
    <location>
        <begin position="234"/>
        <end position="254"/>
    </location>
</feature>
<feature type="transmembrane region" description="Helical" evidence="6">
    <location>
        <begin position="20"/>
        <end position="41"/>
    </location>
</feature>